<dbReference type="PANTHER" id="PTHR11207:SF0">
    <property type="entry name" value="RIBONUCLEASE 3"/>
    <property type="match status" value="1"/>
</dbReference>
<keyword evidence="7" id="KW-1133">Transmembrane helix</keyword>
<keyword evidence="7" id="KW-0812">Transmembrane</keyword>
<dbReference type="PANTHER" id="PTHR11207">
    <property type="entry name" value="RIBONUCLEASE III"/>
    <property type="match status" value="1"/>
</dbReference>
<dbReference type="InterPro" id="IPR014720">
    <property type="entry name" value="dsRBD_dom"/>
</dbReference>
<evidence type="ECO:0000256" key="5">
    <source>
        <dbReference type="ARBA" id="ARBA00022884"/>
    </source>
</evidence>
<evidence type="ECO:0008006" key="12">
    <source>
        <dbReference type="Google" id="ProtNLM"/>
    </source>
</evidence>
<dbReference type="PROSITE" id="PS50142">
    <property type="entry name" value="RNASE_3_2"/>
    <property type="match status" value="1"/>
</dbReference>
<comment type="similarity">
    <text evidence="1">Belongs to the ribonuclease III family.</text>
</comment>
<dbReference type="HAMAP" id="MF_00104">
    <property type="entry name" value="RNase_III"/>
    <property type="match status" value="1"/>
</dbReference>
<dbReference type="SUPFAM" id="SSF69065">
    <property type="entry name" value="RNase III domain-like"/>
    <property type="match status" value="1"/>
</dbReference>
<dbReference type="SUPFAM" id="SSF54768">
    <property type="entry name" value="dsRNA-binding domain-like"/>
    <property type="match status" value="1"/>
</dbReference>
<feature type="domain" description="RNase III" evidence="9">
    <location>
        <begin position="34"/>
        <end position="168"/>
    </location>
</feature>
<evidence type="ECO:0000256" key="3">
    <source>
        <dbReference type="ARBA" id="ARBA00022759"/>
    </source>
</evidence>
<dbReference type="InterPro" id="IPR000999">
    <property type="entry name" value="RNase_III_dom"/>
</dbReference>
<keyword evidence="7" id="KW-0472">Membrane</keyword>
<evidence type="ECO:0000256" key="2">
    <source>
        <dbReference type="ARBA" id="ARBA00022722"/>
    </source>
</evidence>
<keyword evidence="4" id="KW-0378">Hydrolase</keyword>
<keyword evidence="2" id="KW-0540">Nuclease</keyword>
<dbReference type="CDD" id="cd10845">
    <property type="entry name" value="DSRM_RNAse_III_family"/>
    <property type="match status" value="1"/>
</dbReference>
<evidence type="ECO:0000256" key="1">
    <source>
        <dbReference type="ARBA" id="ARBA00010183"/>
    </source>
</evidence>
<dbReference type="InterPro" id="IPR036389">
    <property type="entry name" value="RNase_III_sf"/>
</dbReference>
<evidence type="ECO:0000256" key="4">
    <source>
        <dbReference type="ARBA" id="ARBA00022801"/>
    </source>
</evidence>
<protein>
    <recommendedName>
        <fullName evidence="12">RNase III domain-containing protein</fullName>
    </recommendedName>
</protein>
<proteinExistence type="inferred from homology"/>
<reference evidence="10 11" key="1">
    <citation type="submission" date="2023-05" db="EMBL/GenBank/DDBJ databases">
        <title>A 100% complete, gapless, phased diploid assembly of the Scenedesmus obliquus UTEX 3031 genome.</title>
        <authorList>
            <person name="Biondi T.C."/>
            <person name="Hanschen E.R."/>
            <person name="Kwon T."/>
            <person name="Eng W."/>
            <person name="Kruse C.P.S."/>
            <person name="Koehler S.I."/>
            <person name="Kunde Y."/>
            <person name="Gleasner C.D."/>
            <person name="You Mak K.T."/>
            <person name="Polle J."/>
            <person name="Hovde B.T."/>
            <person name="Starkenburg S.R."/>
        </authorList>
    </citation>
    <scope>NUCLEOTIDE SEQUENCE [LARGE SCALE GENOMIC DNA]</scope>
    <source>
        <strain evidence="10 11">DOE0152z</strain>
    </source>
</reference>
<dbReference type="Gene3D" id="3.30.160.20">
    <property type="match status" value="1"/>
</dbReference>
<keyword evidence="5 6" id="KW-0694">RNA-binding</keyword>
<dbReference type="SMART" id="SM00535">
    <property type="entry name" value="RIBOc"/>
    <property type="match status" value="1"/>
</dbReference>
<sequence>MPSLKCNIDENFVLFVALSAATALVFTMFGTKLLGKDDKELNKTMFRSALLVIQAFVHKSAVRLCEERGLPPESYELYEFLGDAAINLVVTKYVFDQARCRGEQEGWATKMRTRLVSGQCLSKLARALGLHDLILMNAKAMSNGWNHNDRILEDCFEALVGCIYLDVSLVAARTFVLSTINKFIDLDSLETDNNYKDIIMRWAQAKCMPLPVYKHIETIQNDSKVFVAHCFINGHAMGYGRHKSKKQGEQMAARQAMYMLDT</sequence>
<organism evidence="10 11">
    <name type="scientific">Tetradesmus obliquus</name>
    <name type="common">Green alga</name>
    <name type="synonym">Acutodesmus obliquus</name>
    <dbReference type="NCBI Taxonomy" id="3088"/>
    <lineage>
        <taxon>Eukaryota</taxon>
        <taxon>Viridiplantae</taxon>
        <taxon>Chlorophyta</taxon>
        <taxon>core chlorophytes</taxon>
        <taxon>Chlorophyceae</taxon>
        <taxon>CS clade</taxon>
        <taxon>Sphaeropleales</taxon>
        <taxon>Scenedesmaceae</taxon>
        <taxon>Tetradesmus</taxon>
    </lineage>
</organism>
<evidence type="ECO:0000256" key="6">
    <source>
        <dbReference type="PROSITE-ProRule" id="PRU00266"/>
    </source>
</evidence>
<evidence type="ECO:0000259" key="8">
    <source>
        <dbReference type="PROSITE" id="PS50137"/>
    </source>
</evidence>
<feature type="transmembrane region" description="Helical" evidence="7">
    <location>
        <begin position="12"/>
        <end position="35"/>
    </location>
</feature>
<dbReference type="SMART" id="SM00358">
    <property type="entry name" value="DSRM"/>
    <property type="match status" value="1"/>
</dbReference>
<dbReference type="Pfam" id="PF00035">
    <property type="entry name" value="dsrm"/>
    <property type="match status" value="1"/>
</dbReference>
<gene>
    <name evidence="10" type="ORF">OEZ85_011022</name>
</gene>
<keyword evidence="11" id="KW-1185">Reference proteome</keyword>
<dbReference type="Proteomes" id="UP001244341">
    <property type="component" value="Chromosome 2b"/>
</dbReference>
<evidence type="ECO:0000313" key="10">
    <source>
        <dbReference type="EMBL" id="WIA10856.1"/>
    </source>
</evidence>
<dbReference type="PROSITE" id="PS50137">
    <property type="entry name" value="DS_RBD"/>
    <property type="match status" value="1"/>
</dbReference>
<dbReference type="Pfam" id="PF14622">
    <property type="entry name" value="Ribonucleas_3_3"/>
    <property type="match status" value="1"/>
</dbReference>
<keyword evidence="3" id="KW-0255">Endonuclease</keyword>
<name>A0ABY8TP11_TETOB</name>
<evidence type="ECO:0000259" key="9">
    <source>
        <dbReference type="PROSITE" id="PS50142"/>
    </source>
</evidence>
<accession>A0ABY8TP11</accession>
<dbReference type="InterPro" id="IPR011907">
    <property type="entry name" value="RNase_III"/>
</dbReference>
<feature type="domain" description="DRBM" evidence="8">
    <location>
        <begin position="194"/>
        <end position="262"/>
    </location>
</feature>
<evidence type="ECO:0000313" key="11">
    <source>
        <dbReference type="Proteomes" id="UP001244341"/>
    </source>
</evidence>
<dbReference type="CDD" id="cd00593">
    <property type="entry name" value="RIBOc"/>
    <property type="match status" value="1"/>
</dbReference>
<dbReference type="Gene3D" id="1.10.1520.10">
    <property type="entry name" value="Ribonuclease III domain"/>
    <property type="match status" value="1"/>
</dbReference>
<dbReference type="EMBL" id="CP126209">
    <property type="protein sequence ID" value="WIA10856.1"/>
    <property type="molecule type" value="Genomic_DNA"/>
</dbReference>
<evidence type="ECO:0000256" key="7">
    <source>
        <dbReference type="SAM" id="Phobius"/>
    </source>
</evidence>